<protein>
    <submittedName>
        <fullName evidence="9">Uncharacterized protein</fullName>
    </submittedName>
</protein>
<dbReference type="STRING" id="519424.AZF04_10085"/>
<evidence type="ECO:0000256" key="3">
    <source>
        <dbReference type="ARBA" id="ARBA00023015"/>
    </source>
</evidence>
<dbReference type="Pfam" id="PF05043">
    <property type="entry name" value="Mga"/>
    <property type="match status" value="1"/>
</dbReference>
<dbReference type="PANTHER" id="PTHR30185:SF13">
    <property type="entry name" value="LICABCH OPERON REGULATOR-RELATED"/>
    <property type="match status" value="1"/>
</dbReference>
<evidence type="ECO:0000259" key="7">
    <source>
        <dbReference type="PROSITE" id="PS51099"/>
    </source>
</evidence>
<evidence type="ECO:0000259" key="8">
    <source>
        <dbReference type="PROSITE" id="PS51372"/>
    </source>
</evidence>
<dbReference type="OrthoDB" id="3175596at2"/>
<dbReference type="SUPFAM" id="SSF63520">
    <property type="entry name" value="PTS-regulatory domain, PRD"/>
    <property type="match status" value="1"/>
</dbReference>
<gene>
    <name evidence="9" type="ORF">AZF04_10085</name>
</gene>
<dbReference type="InterPro" id="IPR011608">
    <property type="entry name" value="PRD"/>
</dbReference>
<dbReference type="AlphaFoldDB" id="A0A162D5Z6"/>
<feature type="domain" description="PTS EIIB type-2" evidence="7">
    <location>
        <begin position="403"/>
        <end position="492"/>
    </location>
</feature>
<dbReference type="InterPro" id="IPR036634">
    <property type="entry name" value="PRD_sf"/>
</dbReference>
<dbReference type="Pfam" id="PF08279">
    <property type="entry name" value="HTH_11"/>
    <property type="match status" value="1"/>
</dbReference>
<dbReference type="InterPro" id="IPR036388">
    <property type="entry name" value="WH-like_DNA-bd_sf"/>
</dbReference>
<name>A0A162D5Z6_9BACI</name>
<keyword evidence="10" id="KW-1185">Reference proteome</keyword>
<dbReference type="Gene3D" id="1.10.1790.10">
    <property type="entry name" value="PRD domain"/>
    <property type="match status" value="1"/>
</dbReference>
<feature type="domain" description="PTS EIIA type-2" evidence="6">
    <location>
        <begin position="496"/>
        <end position="639"/>
    </location>
</feature>
<reference evidence="9" key="1">
    <citation type="submission" date="2016-02" db="EMBL/GenBank/DDBJ databases">
        <title>Genome sequence of Bacillus trypoxylicola KCTC 13244(T).</title>
        <authorList>
            <person name="Jeong H."/>
            <person name="Park S.-H."/>
            <person name="Choi S.-K."/>
        </authorList>
    </citation>
    <scope>NUCLEOTIDE SEQUENCE [LARGE SCALE GENOMIC DNA]</scope>
    <source>
        <strain evidence="9">KCTC 13244</strain>
    </source>
</reference>
<keyword evidence="2" id="KW-0677">Repeat</keyword>
<dbReference type="InterPro" id="IPR050661">
    <property type="entry name" value="BglG_antiterminators"/>
</dbReference>
<feature type="domain" description="PRD" evidence="8">
    <location>
        <begin position="290"/>
        <end position="397"/>
    </location>
</feature>
<dbReference type="GO" id="GO:0008982">
    <property type="term" value="F:protein-N(PI)-phosphohistidine-sugar phosphotransferase activity"/>
    <property type="evidence" value="ECO:0007669"/>
    <property type="project" value="InterPro"/>
</dbReference>
<dbReference type="Gene3D" id="3.40.930.10">
    <property type="entry name" value="Mannitol-specific EII, Chain A"/>
    <property type="match status" value="1"/>
</dbReference>
<dbReference type="InterPro" id="IPR036095">
    <property type="entry name" value="PTS_EIIB-like_sf"/>
</dbReference>
<dbReference type="PROSITE" id="PS51094">
    <property type="entry name" value="PTS_EIIA_TYPE_2"/>
    <property type="match status" value="1"/>
</dbReference>
<evidence type="ECO:0000313" key="9">
    <source>
        <dbReference type="EMBL" id="KYG28239.1"/>
    </source>
</evidence>
<evidence type="ECO:0000256" key="2">
    <source>
        <dbReference type="ARBA" id="ARBA00022737"/>
    </source>
</evidence>
<dbReference type="CDD" id="cd05568">
    <property type="entry name" value="PTS_IIB_bgl_like"/>
    <property type="match status" value="1"/>
</dbReference>
<evidence type="ECO:0000313" key="10">
    <source>
        <dbReference type="Proteomes" id="UP000075806"/>
    </source>
</evidence>
<keyword evidence="5" id="KW-0804">Transcription</keyword>
<evidence type="ECO:0000256" key="1">
    <source>
        <dbReference type="ARBA" id="ARBA00022679"/>
    </source>
</evidence>
<proteinExistence type="predicted"/>
<dbReference type="GO" id="GO:0006355">
    <property type="term" value="P:regulation of DNA-templated transcription"/>
    <property type="evidence" value="ECO:0007669"/>
    <property type="project" value="InterPro"/>
</dbReference>
<keyword evidence="3" id="KW-0805">Transcription regulation</keyword>
<comment type="caution">
    <text evidence="9">The sequence shown here is derived from an EMBL/GenBank/DDBJ whole genome shotgun (WGS) entry which is preliminary data.</text>
</comment>
<dbReference type="Gene3D" id="1.10.10.10">
    <property type="entry name" value="Winged helix-like DNA-binding domain superfamily/Winged helix DNA-binding domain"/>
    <property type="match status" value="2"/>
</dbReference>
<dbReference type="InterPro" id="IPR013196">
    <property type="entry name" value="HTH_11"/>
</dbReference>
<dbReference type="InterPro" id="IPR007737">
    <property type="entry name" value="Mga_HTH"/>
</dbReference>
<keyword evidence="4" id="KW-0010">Activator</keyword>
<evidence type="ECO:0000256" key="5">
    <source>
        <dbReference type="ARBA" id="ARBA00023163"/>
    </source>
</evidence>
<dbReference type="InterPro" id="IPR016152">
    <property type="entry name" value="PTrfase/Anion_transptr"/>
</dbReference>
<keyword evidence="1" id="KW-0808">Transferase</keyword>
<dbReference type="GO" id="GO:0009401">
    <property type="term" value="P:phosphoenolpyruvate-dependent sugar phosphotransferase system"/>
    <property type="evidence" value="ECO:0007669"/>
    <property type="project" value="InterPro"/>
</dbReference>
<dbReference type="PANTHER" id="PTHR30185">
    <property type="entry name" value="CRYPTIC BETA-GLUCOSIDE BGL OPERON ANTITERMINATOR"/>
    <property type="match status" value="1"/>
</dbReference>
<dbReference type="Pfam" id="PF00359">
    <property type="entry name" value="PTS_EIIA_2"/>
    <property type="match status" value="1"/>
</dbReference>
<dbReference type="RefSeq" id="WP_061949661.1">
    <property type="nucleotide sequence ID" value="NZ_LTAO01000034.1"/>
</dbReference>
<dbReference type="Gene3D" id="3.40.50.2300">
    <property type="match status" value="1"/>
</dbReference>
<organism evidence="9 10">
    <name type="scientific">Alkalihalobacillus trypoxylicola</name>
    <dbReference type="NCBI Taxonomy" id="519424"/>
    <lineage>
        <taxon>Bacteria</taxon>
        <taxon>Bacillati</taxon>
        <taxon>Bacillota</taxon>
        <taxon>Bacilli</taxon>
        <taxon>Bacillales</taxon>
        <taxon>Bacillaceae</taxon>
        <taxon>Alkalihalobacillus</taxon>
    </lineage>
</organism>
<dbReference type="Pfam" id="PF00874">
    <property type="entry name" value="PRD"/>
    <property type="match status" value="1"/>
</dbReference>
<sequence length="639" mass="74769">MFTDIRKNKIFNLLEENQFEWNGDKLGELLSISDRTVRKEIKEMNEVCKNHGFLIKNMRGQGLYFDVFDQQNFLQFKSSNTSSPLYFDINTKDGRMKQCILTLLYEHQYITLEELAEKMFVSRTTISSEINGIRTLLDSHQLVLHSKVGKGIFIEGSEFQKRNTLVSIIDYSIDYSQIEKYFDWQEQRDDVETLQKKLPLLFSLHHLYFTDENLNHFIYYLVIMADRIKHQFILEQEAKPEQVGPYAPLMDSLMSLLSDLFKINIPQSEKDNLFVQVKSKMIYKPDQDPLYNEMLEAYIESFLDKINENYYYDLSKDEQLRNDLRSHIHSMLYRAENNIRVRNPMEEHIKKYFPLAYEVTLYAIKSIKDEFPYEINLGEIAYLALHIGASLERNYQVKYERHNSCLIVCGSGFGTARMIETTIKQAIPNLFITKTISAQKYSVLPYIEEDVVITSVQIEEKNKPVFKIETLPSKKEIIELDKKITRELSQTTDLLLKYFSPTFFFKKSFKNKEEAIKILTKAMAEEKVIDDEAEFTKAIFKREELGSTVIGEGVAIPHPLNLLSKRTQIGIALAEEPIEWANGQQTQLIFLLAISKEDYEEAMGIYDFIVEIIRENQAEILSSARSFNEFILKAKLIYE</sequence>
<dbReference type="PROSITE" id="PS51099">
    <property type="entry name" value="PTS_EIIB_TYPE_2"/>
    <property type="match status" value="1"/>
</dbReference>
<dbReference type="Proteomes" id="UP000075806">
    <property type="component" value="Unassembled WGS sequence"/>
</dbReference>
<dbReference type="InterPro" id="IPR013011">
    <property type="entry name" value="PTS_EIIB_2"/>
</dbReference>
<evidence type="ECO:0000259" key="6">
    <source>
        <dbReference type="PROSITE" id="PS51094"/>
    </source>
</evidence>
<dbReference type="SUPFAM" id="SSF52794">
    <property type="entry name" value="PTS system IIB component-like"/>
    <property type="match status" value="1"/>
</dbReference>
<dbReference type="EMBL" id="LTAO01000034">
    <property type="protein sequence ID" value="KYG28239.1"/>
    <property type="molecule type" value="Genomic_DNA"/>
</dbReference>
<dbReference type="PROSITE" id="PS51372">
    <property type="entry name" value="PRD_2"/>
    <property type="match status" value="1"/>
</dbReference>
<dbReference type="InterPro" id="IPR002178">
    <property type="entry name" value="PTS_EIIA_type-2_dom"/>
</dbReference>
<evidence type="ECO:0000256" key="4">
    <source>
        <dbReference type="ARBA" id="ARBA00023159"/>
    </source>
</evidence>
<dbReference type="SUPFAM" id="SSF55804">
    <property type="entry name" value="Phoshotransferase/anion transport protein"/>
    <property type="match status" value="1"/>
</dbReference>
<accession>A0A162D5Z6</accession>